<feature type="domain" description="Nitroreductase" evidence="2">
    <location>
        <begin position="43"/>
        <end position="209"/>
    </location>
</feature>
<protein>
    <submittedName>
        <fullName evidence="3">Nitroreductase</fullName>
    </submittedName>
</protein>
<keyword evidence="1" id="KW-0732">Signal</keyword>
<feature type="signal peptide" evidence="1">
    <location>
        <begin position="1"/>
        <end position="19"/>
    </location>
</feature>
<proteinExistence type="predicted"/>
<evidence type="ECO:0000313" key="3">
    <source>
        <dbReference type="EMBL" id="PWB73288.1"/>
    </source>
</evidence>
<evidence type="ECO:0000259" key="2">
    <source>
        <dbReference type="Pfam" id="PF00881"/>
    </source>
</evidence>
<dbReference type="AlphaFoldDB" id="A0A855X882"/>
<name>A0A855X882_9BACT</name>
<dbReference type="Gene3D" id="3.40.109.10">
    <property type="entry name" value="NADH Oxidase"/>
    <property type="match status" value="1"/>
</dbReference>
<feature type="chain" id="PRO_5032379517" evidence="1">
    <location>
        <begin position="20"/>
        <end position="212"/>
    </location>
</feature>
<dbReference type="GO" id="GO:0016491">
    <property type="term" value="F:oxidoreductase activity"/>
    <property type="evidence" value="ECO:0007669"/>
    <property type="project" value="InterPro"/>
</dbReference>
<evidence type="ECO:0000256" key="1">
    <source>
        <dbReference type="SAM" id="SignalP"/>
    </source>
</evidence>
<accession>A0A855X882</accession>
<dbReference type="EMBL" id="PQAP01000059">
    <property type="protein sequence ID" value="PWB73288.1"/>
    <property type="molecule type" value="Genomic_DNA"/>
</dbReference>
<dbReference type="CDD" id="cd02142">
    <property type="entry name" value="McbC_SagB-like_oxidoreductase"/>
    <property type="match status" value="1"/>
</dbReference>
<reference evidence="3 4" key="1">
    <citation type="journal article" date="2018" name="ISME J.">
        <title>A methanotrophic archaeon couples anaerobic oxidation of methane to Fe(III) reduction.</title>
        <authorList>
            <person name="Cai C."/>
            <person name="Leu A.O."/>
            <person name="Xie G.J."/>
            <person name="Guo J."/>
            <person name="Feng Y."/>
            <person name="Zhao J.X."/>
            <person name="Tyson G.W."/>
            <person name="Yuan Z."/>
            <person name="Hu S."/>
        </authorList>
    </citation>
    <scope>NUCLEOTIDE SEQUENCE [LARGE SCALE GENOMIC DNA]</scope>
    <source>
        <strain evidence="3">FeB_12</strain>
    </source>
</reference>
<comment type="caution">
    <text evidence="3">The sequence shown here is derived from an EMBL/GenBank/DDBJ whole genome shotgun (WGS) entry which is preliminary data.</text>
</comment>
<dbReference type="Pfam" id="PF00881">
    <property type="entry name" value="Nitroreductase"/>
    <property type="match status" value="1"/>
</dbReference>
<evidence type="ECO:0000313" key="4">
    <source>
        <dbReference type="Proteomes" id="UP000250918"/>
    </source>
</evidence>
<dbReference type="InterPro" id="IPR000415">
    <property type="entry name" value="Nitroreductase-like"/>
</dbReference>
<dbReference type="InterPro" id="IPR052544">
    <property type="entry name" value="Bacteriocin_Proc_Enz"/>
</dbReference>
<sequence length="212" mass="23229">MTGRMTILLTLLLATAVTAQDIQVIPLPKPDTTGGKPLMQVLKDRQSTRDFSADTIPLPVLSNLLWAACGVNRAESGKRTAPSAMNWQEIDVYVTTARGVFRYDSKGHSLQQIMTEDIREKTGSQPFVKEVPVNLLYVADYAKANRGSEEDKSFYAAADAGFISENVYLFCASEGLATVVRGSVDRELVAKAMNLRPDQKVILAQSVGYPKK</sequence>
<dbReference type="Proteomes" id="UP000250918">
    <property type="component" value="Unassembled WGS sequence"/>
</dbReference>
<dbReference type="PANTHER" id="PTHR43745:SF2">
    <property type="entry name" value="NITROREDUCTASE MJ1384-RELATED"/>
    <property type="match status" value="1"/>
</dbReference>
<gene>
    <name evidence="3" type="ORF">C3F09_05400</name>
</gene>
<dbReference type="InterPro" id="IPR029479">
    <property type="entry name" value="Nitroreductase"/>
</dbReference>
<dbReference type="SUPFAM" id="SSF55469">
    <property type="entry name" value="FMN-dependent nitroreductase-like"/>
    <property type="match status" value="1"/>
</dbReference>
<dbReference type="PANTHER" id="PTHR43745">
    <property type="entry name" value="NITROREDUCTASE MJ1384-RELATED"/>
    <property type="match status" value="1"/>
</dbReference>
<organism evidence="3 4">
    <name type="scientific">candidate division GN15 bacterium</name>
    <dbReference type="NCBI Taxonomy" id="2072418"/>
    <lineage>
        <taxon>Bacteria</taxon>
        <taxon>candidate division GN15</taxon>
    </lineage>
</organism>